<keyword evidence="1" id="KW-0732">Signal</keyword>
<proteinExistence type="predicted"/>
<organism evidence="3 4">
    <name type="scientific">Hymenobacter volaticus</name>
    <dbReference type="NCBI Taxonomy" id="2932254"/>
    <lineage>
        <taxon>Bacteria</taxon>
        <taxon>Pseudomonadati</taxon>
        <taxon>Bacteroidota</taxon>
        <taxon>Cytophagia</taxon>
        <taxon>Cytophagales</taxon>
        <taxon>Hymenobacteraceae</taxon>
        <taxon>Hymenobacter</taxon>
    </lineage>
</organism>
<feature type="domain" description="YMGG-like Gly-zipper" evidence="2">
    <location>
        <begin position="30"/>
        <end position="74"/>
    </location>
</feature>
<name>A0ABY4G836_9BACT</name>
<reference evidence="3" key="1">
    <citation type="submission" date="2022-04" db="EMBL/GenBank/DDBJ databases">
        <title>Hymenobacter sp. isolated from the air.</title>
        <authorList>
            <person name="Won M."/>
            <person name="Lee C.-M."/>
            <person name="Woen H.-Y."/>
            <person name="Kwon S.-W."/>
        </authorList>
    </citation>
    <scope>NUCLEOTIDE SEQUENCE</scope>
    <source>
        <strain evidence="3">5420S-77</strain>
    </source>
</reference>
<accession>A0ABY4G836</accession>
<evidence type="ECO:0000313" key="3">
    <source>
        <dbReference type="EMBL" id="UOQ67065.1"/>
    </source>
</evidence>
<dbReference type="Proteomes" id="UP000830401">
    <property type="component" value="Chromosome"/>
</dbReference>
<protein>
    <submittedName>
        <fullName evidence="3">Glycine zipper 2TM domain-containing protein</fullName>
    </submittedName>
</protein>
<dbReference type="Pfam" id="PF13441">
    <property type="entry name" value="Gly-zipper_YMGG"/>
    <property type="match status" value="1"/>
</dbReference>
<feature type="chain" id="PRO_5045661006" evidence="1">
    <location>
        <begin position="25"/>
        <end position="189"/>
    </location>
</feature>
<feature type="signal peptide" evidence="1">
    <location>
        <begin position="1"/>
        <end position="24"/>
    </location>
</feature>
<sequence>MKKVSLLLAIVLIFASVFSFNTQAQNRISSHAKGAVIGGLGGAAAGALINKRNRVVGGVVGGAAGAGLGYAIGKNADNKRKAEAARVAAANRAEANRVAAARRAEAQRVAAYNSGLEKGAALAAKPSTAPAGAAALAAGTSAGVMYTLNSSTNQAAFAPTASGLSYLPNASYGDRTSAYPSSEVRRKSW</sequence>
<dbReference type="EMBL" id="CP095061">
    <property type="protein sequence ID" value="UOQ67065.1"/>
    <property type="molecule type" value="Genomic_DNA"/>
</dbReference>
<keyword evidence="4" id="KW-1185">Reference proteome</keyword>
<evidence type="ECO:0000259" key="2">
    <source>
        <dbReference type="Pfam" id="PF13441"/>
    </source>
</evidence>
<dbReference type="RefSeq" id="WP_245121996.1">
    <property type="nucleotide sequence ID" value="NZ_CP095061.1"/>
</dbReference>
<gene>
    <name evidence="3" type="ORF">MUN86_03920</name>
</gene>
<evidence type="ECO:0000313" key="4">
    <source>
        <dbReference type="Proteomes" id="UP000830401"/>
    </source>
</evidence>
<evidence type="ECO:0000256" key="1">
    <source>
        <dbReference type="SAM" id="SignalP"/>
    </source>
</evidence>
<dbReference type="InterPro" id="IPR027367">
    <property type="entry name" value="Gly-zipper_YMGG"/>
</dbReference>